<evidence type="ECO:0000313" key="3">
    <source>
        <dbReference type="RefSeq" id="XP_024882262.1"/>
    </source>
</evidence>
<dbReference type="InterPro" id="IPR057887">
    <property type="entry name" value="IQUB_helical"/>
</dbReference>
<dbReference type="InterPro" id="IPR037695">
    <property type="entry name" value="IQUB"/>
</dbReference>
<reference evidence="3" key="1">
    <citation type="submission" date="2025-08" db="UniProtKB">
        <authorList>
            <consortium name="RefSeq"/>
        </authorList>
    </citation>
    <scope>IDENTIFICATION</scope>
    <source>
        <tissue evidence="3">Whole body</tissue>
    </source>
</reference>
<dbReference type="GO" id="GO:0031514">
    <property type="term" value="C:motile cilium"/>
    <property type="evidence" value="ECO:0007669"/>
    <property type="project" value="TreeGrafter"/>
</dbReference>
<dbReference type="GeneID" id="112461298"/>
<name>A0A6J1QIR0_9HYME</name>
<dbReference type="RefSeq" id="XP_024882262.1">
    <property type="nucleotide sequence ID" value="XM_025026494.1"/>
</dbReference>
<dbReference type="Proteomes" id="UP000504618">
    <property type="component" value="Unplaced"/>
</dbReference>
<gene>
    <name evidence="3" type="primary">LOC112461298</name>
</gene>
<evidence type="ECO:0000259" key="1">
    <source>
        <dbReference type="Pfam" id="PF25805"/>
    </source>
</evidence>
<dbReference type="GO" id="GO:0060271">
    <property type="term" value="P:cilium assembly"/>
    <property type="evidence" value="ECO:0007669"/>
    <property type="project" value="TreeGrafter"/>
</dbReference>
<sequence>MAVVARIQDYGSRTKPFLGGWRNTVTGLIYHNACTQTRSGADGGTRSRITQTVAVVDTVTDVVHDQAVQVEAMQFLPDIRDKIIAPGNSSFGKLPASVEEVKSSSRQKNSRILDSVVKIQKCYRAYRARVAARANALEVIHVAQRDEANVTEHAGRSQALSVYSATDFVILNRCPPRTSSDFESLYNLLDRWQILETERASLTLLGSSRVANCGLILSKEVELLRAIDSMKTAVRLKYREQKRHRFLDELSRPITWQDSRGRPILVDTLRIQRARQHKNVYASLSNENLSIPERIDLLHDLKYIADMHTCSQSHELVYLIDQELDLLMCRVDTSRLNWLRNRLKLSFLRLARNTLQGDIEEDAHLFDWSDTSITRLCRTCGRLLSLEKFPRERRLRSSSCVYCTSMRTRKSPRIVYEPYERILWEVRRFEARMGCYGSLAFVVGAKVICRLVNKVWHGRSGISECDDLDELRLTRFRREHEWAPWNSLLLTKTEAAIHHGIADIESFYDSSLLQKFYMKNLQAKVHFESISQARRNIVTPSSSMEDQY</sequence>
<dbReference type="Pfam" id="PF25805">
    <property type="entry name" value="IQUB"/>
    <property type="match status" value="1"/>
</dbReference>
<proteinExistence type="predicted"/>
<evidence type="ECO:0000313" key="2">
    <source>
        <dbReference type="Proteomes" id="UP000504618"/>
    </source>
</evidence>
<dbReference type="PANTHER" id="PTHR21074">
    <property type="entry name" value="IQ AND UBIQUITIN-LIKE DOMAIN-CONTAINING PROTEIN"/>
    <property type="match status" value="1"/>
</dbReference>
<keyword evidence="2" id="KW-1185">Reference proteome</keyword>
<dbReference type="PANTHER" id="PTHR21074:SF0">
    <property type="entry name" value="IQ AND UBIQUITIN-LIKE DOMAIN-CONTAINING PROTEIN"/>
    <property type="match status" value="1"/>
</dbReference>
<feature type="domain" description="IQ motif and ubiquitin-like" evidence="1">
    <location>
        <begin position="239"/>
        <end position="352"/>
    </location>
</feature>
<dbReference type="OrthoDB" id="10265862at2759"/>
<accession>A0A6J1QIR0</accession>
<organism evidence="2 3">
    <name type="scientific">Temnothorax curvispinosus</name>
    <dbReference type="NCBI Taxonomy" id="300111"/>
    <lineage>
        <taxon>Eukaryota</taxon>
        <taxon>Metazoa</taxon>
        <taxon>Ecdysozoa</taxon>
        <taxon>Arthropoda</taxon>
        <taxon>Hexapoda</taxon>
        <taxon>Insecta</taxon>
        <taxon>Pterygota</taxon>
        <taxon>Neoptera</taxon>
        <taxon>Endopterygota</taxon>
        <taxon>Hymenoptera</taxon>
        <taxon>Apocrita</taxon>
        <taxon>Aculeata</taxon>
        <taxon>Formicoidea</taxon>
        <taxon>Formicidae</taxon>
        <taxon>Myrmicinae</taxon>
        <taxon>Temnothorax</taxon>
    </lineage>
</organism>
<protein>
    <submittedName>
        <fullName evidence="3">IQ and ubiquitin-like domain-containing protein</fullName>
    </submittedName>
</protein>
<dbReference type="GO" id="GO:0030317">
    <property type="term" value="P:flagellated sperm motility"/>
    <property type="evidence" value="ECO:0007669"/>
    <property type="project" value="TreeGrafter"/>
</dbReference>
<dbReference type="GO" id="GO:0001669">
    <property type="term" value="C:acrosomal vesicle"/>
    <property type="evidence" value="ECO:0007669"/>
    <property type="project" value="TreeGrafter"/>
</dbReference>
<dbReference type="AlphaFoldDB" id="A0A6J1QIR0"/>